<protein>
    <submittedName>
        <fullName evidence="1">Uncharacterized protein</fullName>
    </submittedName>
</protein>
<evidence type="ECO:0000313" key="2">
    <source>
        <dbReference type="Proteomes" id="UP000003843"/>
    </source>
</evidence>
<sequence>MVKAGKTNGGILPQIPVSSYGSGGFQTALRDFECRLKPCSQYRL</sequence>
<comment type="caution">
    <text evidence="1">The sequence shown here is derived from an EMBL/GenBank/DDBJ whole genome shotgun (WGS) entry which is preliminary data.</text>
</comment>
<dbReference type="Proteomes" id="UP000003843">
    <property type="component" value="Unassembled WGS sequence"/>
</dbReference>
<evidence type="ECO:0000313" key="1">
    <source>
        <dbReference type="EMBL" id="EEZ75544.1"/>
    </source>
</evidence>
<name>D0WA22_NEILA</name>
<dbReference type="EMBL" id="ACEQ02000015">
    <property type="protein sequence ID" value="EEZ75544.1"/>
    <property type="molecule type" value="Genomic_DNA"/>
</dbReference>
<dbReference type="AlphaFoldDB" id="D0WA22"/>
<reference evidence="1 2" key="1">
    <citation type="submission" date="2009-10" db="EMBL/GenBank/DDBJ databases">
        <authorList>
            <person name="Weinstock G."/>
            <person name="Sodergren E."/>
            <person name="Clifton S."/>
            <person name="Fulton L."/>
            <person name="Fulton B."/>
            <person name="Courtney L."/>
            <person name="Fronick C."/>
            <person name="Harrison M."/>
            <person name="Strong C."/>
            <person name="Farmer C."/>
            <person name="Delahaunty K."/>
            <person name="Markovic C."/>
            <person name="Hall O."/>
            <person name="Minx P."/>
            <person name="Tomlinson C."/>
            <person name="Mitreva M."/>
            <person name="Nelson J."/>
            <person name="Hou S."/>
            <person name="Wollam A."/>
            <person name="Pepin K.H."/>
            <person name="Johnson M."/>
            <person name="Bhonagiri V."/>
            <person name="Nash W.E."/>
            <person name="Warren W."/>
            <person name="Chinwalla A."/>
            <person name="Mardis E.R."/>
            <person name="Wilson R.K."/>
        </authorList>
    </citation>
    <scope>NUCLEOTIDE SEQUENCE [LARGE SCALE GENOMIC DNA]</scope>
    <source>
        <strain evidence="1 2">ATCC 23970</strain>
    </source>
</reference>
<accession>D0WA22</accession>
<proteinExistence type="predicted"/>
<gene>
    <name evidence="1" type="ORF">NEILACOT_04386</name>
</gene>
<organism evidence="1 2">
    <name type="scientific">Neisseria lactamica ATCC 23970</name>
    <dbReference type="NCBI Taxonomy" id="546265"/>
    <lineage>
        <taxon>Bacteria</taxon>
        <taxon>Pseudomonadati</taxon>
        <taxon>Pseudomonadota</taxon>
        <taxon>Betaproteobacteria</taxon>
        <taxon>Neisseriales</taxon>
        <taxon>Neisseriaceae</taxon>
        <taxon>Neisseria</taxon>
    </lineage>
</organism>